<feature type="region of interest" description="Disordered" evidence="1">
    <location>
        <begin position="379"/>
        <end position="420"/>
    </location>
</feature>
<feature type="compositionally biased region" description="Low complexity" evidence="1">
    <location>
        <begin position="44"/>
        <end position="60"/>
    </location>
</feature>
<keyword evidence="3" id="KW-1185">Reference proteome</keyword>
<evidence type="ECO:0000313" key="2">
    <source>
        <dbReference type="EMBL" id="EAU81655.2"/>
    </source>
</evidence>
<dbReference type="PANTHER" id="PTHR38702:SF1">
    <property type="entry name" value="CALPONIN-HOMOLOGY (CH) DOMAIN-CONTAINING PROTEIN"/>
    <property type="match status" value="1"/>
</dbReference>
<feature type="region of interest" description="Disordered" evidence="1">
    <location>
        <begin position="137"/>
        <end position="157"/>
    </location>
</feature>
<accession>A8PBK8</accession>
<feature type="compositionally biased region" description="Low complexity" evidence="1">
    <location>
        <begin position="273"/>
        <end position="288"/>
    </location>
</feature>
<dbReference type="EMBL" id="AACS02000004">
    <property type="protein sequence ID" value="EAU81655.2"/>
    <property type="molecule type" value="Genomic_DNA"/>
</dbReference>
<evidence type="ECO:0000256" key="1">
    <source>
        <dbReference type="SAM" id="MobiDB-lite"/>
    </source>
</evidence>
<organism evidence="2 3">
    <name type="scientific">Coprinopsis cinerea (strain Okayama-7 / 130 / ATCC MYA-4618 / FGSC 9003)</name>
    <name type="common">Inky cap fungus</name>
    <name type="synonym">Hormographiella aspergillata</name>
    <dbReference type="NCBI Taxonomy" id="240176"/>
    <lineage>
        <taxon>Eukaryota</taxon>
        <taxon>Fungi</taxon>
        <taxon>Dikarya</taxon>
        <taxon>Basidiomycota</taxon>
        <taxon>Agaricomycotina</taxon>
        <taxon>Agaricomycetes</taxon>
        <taxon>Agaricomycetidae</taxon>
        <taxon>Agaricales</taxon>
        <taxon>Agaricineae</taxon>
        <taxon>Psathyrellaceae</taxon>
        <taxon>Coprinopsis</taxon>
    </lineage>
</organism>
<gene>
    <name evidence="2" type="ORF">CC1G_02671</name>
</gene>
<evidence type="ECO:0000313" key="3">
    <source>
        <dbReference type="Proteomes" id="UP000001861"/>
    </source>
</evidence>
<dbReference type="PANTHER" id="PTHR38702">
    <property type="entry name" value="CALPONIN-HOMOLOGY (CH) DOMAIN-CONTAINING PROTEIN"/>
    <property type="match status" value="1"/>
</dbReference>
<dbReference type="RefSeq" id="XP_001840208.2">
    <property type="nucleotide sequence ID" value="XM_001840156.2"/>
</dbReference>
<feature type="compositionally biased region" description="Low complexity" evidence="1">
    <location>
        <begin position="668"/>
        <end position="680"/>
    </location>
</feature>
<protein>
    <submittedName>
        <fullName evidence="2">Uncharacterized protein</fullName>
    </submittedName>
</protein>
<dbReference type="KEGG" id="cci:CC1G_02671"/>
<name>A8PBK8_COPC7</name>
<feature type="compositionally biased region" description="Basic and acidic residues" evidence="1">
    <location>
        <begin position="606"/>
        <end position="616"/>
    </location>
</feature>
<feature type="compositionally biased region" description="Low complexity" evidence="1">
    <location>
        <begin position="688"/>
        <end position="709"/>
    </location>
</feature>
<feature type="region of interest" description="Disordered" evidence="1">
    <location>
        <begin position="257"/>
        <end position="293"/>
    </location>
</feature>
<dbReference type="InParanoid" id="A8PBK8"/>
<sequence>MATSTASPSSSASTTPMPLTPESTGGDMAALQSKKNRRQTAVYNPSKASSLSSNSAQKPLKPFSRSAAKRESVLALGSIEHLQHYFSQTGIVSKRNPLVNKFRNQGLVPAIGGREHVPLSPTGDGSPVASLEALLERQPPPQSQQQSQPLTPHVKTHEVHPDSLLPEVIDDLTALVKAWEPSTSTPIDVLSLLKTSTRTIQSVRNYVLTLPEETTAAIRARSSNPSPSSDPLALIRRSALDVLASLRDLEERARLPLSDDAYDAQSDGGGPAPGSRIASPSPPISDDSNPVHDPNITFSLVQVNGRVETVPVWVDEDDFDPFEDLTETKRERWDQRLELGNGWLYRRDLKPEDVEKERGIIEEYIGLVDDALFGEETGGVDGERNFEKARRRIESRPSRHDSVGGLSGPRSKSKNRRVSAADAIAGGSAAAHALFIDTTTGGRRRISTGVLGLNRAISEEPETMEGIAEEWGAIKEEEEGQEDAIADGEETEELDDEDLPEWAQRSSFQGDDLGRAFTFLKEFLPQPYHYALIPPSDFYELPPPSPSPWLQESPAPPPSRENFLSCLSSGQLLCHAYNSCVRKSKHPWGFVSRDSVHDVLGLEAREREREAGEAERPQPSGQSQPQNSQGAGWTFRRTDNLRLWIGALKLRYLLPIHMPSHVVSGLPPSLLQLPQPGSSPAKGRSHQSPSPNSSKPTSPSVATSASAANQPPPSPSGKDRDKEKINFDAKIVARKDEGWEDMLEGVLLRWLWKAVEERRKA</sequence>
<dbReference type="AlphaFoldDB" id="A8PBK8"/>
<feature type="compositionally biased region" description="Low complexity" evidence="1">
    <location>
        <begin position="617"/>
        <end position="632"/>
    </location>
</feature>
<feature type="compositionally biased region" description="Basic and acidic residues" evidence="1">
    <location>
        <begin position="381"/>
        <end position="402"/>
    </location>
</feature>
<feature type="compositionally biased region" description="Low complexity" evidence="1">
    <location>
        <begin position="1"/>
        <end position="17"/>
    </location>
</feature>
<dbReference type="Proteomes" id="UP000001861">
    <property type="component" value="Unassembled WGS sequence"/>
</dbReference>
<feature type="region of interest" description="Disordered" evidence="1">
    <location>
        <begin position="668"/>
        <end position="725"/>
    </location>
</feature>
<dbReference type="GeneID" id="6016840"/>
<dbReference type="OMA" id="GWLYRQD"/>
<comment type="caution">
    <text evidence="2">The sequence shown here is derived from an EMBL/GenBank/DDBJ whole genome shotgun (WGS) entry which is preliminary data.</text>
</comment>
<feature type="region of interest" description="Disordered" evidence="1">
    <location>
        <begin position="543"/>
        <end position="562"/>
    </location>
</feature>
<dbReference type="HOGENOM" id="CLU_013928_0_0_1"/>
<reference evidence="2 3" key="1">
    <citation type="journal article" date="2010" name="Proc. Natl. Acad. Sci. U.S.A.">
        <title>Insights into evolution of multicellular fungi from the assembled chromosomes of the mushroom Coprinopsis cinerea (Coprinus cinereus).</title>
        <authorList>
            <person name="Stajich J.E."/>
            <person name="Wilke S.K."/>
            <person name="Ahren D."/>
            <person name="Au C.H."/>
            <person name="Birren B.W."/>
            <person name="Borodovsky M."/>
            <person name="Burns C."/>
            <person name="Canback B."/>
            <person name="Casselton L.A."/>
            <person name="Cheng C.K."/>
            <person name="Deng J."/>
            <person name="Dietrich F.S."/>
            <person name="Fargo D.C."/>
            <person name="Farman M.L."/>
            <person name="Gathman A.C."/>
            <person name="Goldberg J."/>
            <person name="Guigo R."/>
            <person name="Hoegger P.J."/>
            <person name="Hooker J.B."/>
            <person name="Huggins A."/>
            <person name="James T.Y."/>
            <person name="Kamada T."/>
            <person name="Kilaru S."/>
            <person name="Kodira C."/>
            <person name="Kues U."/>
            <person name="Kupfer D."/>
            <person name="Kwan H.S."/>
            <person name="Lomsadze A."/>
            <person name="Li W."/>
            <person name="Lilly W.W."/>
            <person name="Ma L.J."/>
            <person name="Mackey A.J."/>
            <person name="Manning G."/>
            <person name="Martin F."/>
            <person name="Muraguchi H."/>
            <person name="Natvig D.O."/>
            <person name="Palmerini H."/>
            <person name="Ramesh M.A."/>
            <person name="Rehmeyer C.J."/>
            <person name="Roe B.A."/>
            <person name="Shenoy N."/>
            <person name="Stanke M."/>
            <person name="Ter-Hovhannisyan V."/>
            <person name="Tunlid A."/>
            <person name="Velagapudi R."/>
            <person name="Vision T.J."/>
            <person name="Zeng Q."/>
            <person name="Zolan M.E."/>
            <person name="Pukkila P.J."/>
        </authorList>
    </citation>
    <scope>NUCLEOTIDE SEQUENCE [LARGE SCALE GENOMIC DNA]</scope>
    <source>
        <strain evidence="3">Okayama-7 / 130 / ATCC MYA-4618 / FGSC 9003</strain>
    </source>
</reference>
<proteinExistence type="predicted"/>
<dbReference type="eggNOG" id="ENOG502S2SA">
    <property type="taxonomic scope" value="Eukaryota"/>
</dbReference>
<dbReference type="OrthoDB" id="2534759at2759"/>
<dbReference type="VEuPathDB" id="FungiDB:CC1G_02671"/>
<feature type="region of interest" description="Disordered" evidence="1">
    <location>
        <begin position="606"/>
        <end position="632"/>
    </location>
</feature>
<feature type="region of interest" description="Disordered" evidence="1">
    <location>
        <begin position="1"/>
        <end position="65"/>
    </location>
</feature>